<keyword evidence="6" id="KW-0106">Calcium</keyword>
<keyword evidence="10" id="KW-1185">Reference proteome</keyword>
<gene>
    <name evidence="9" type="primary">faeB-1_2</name>
    <name evidence="9" type="ORF">LSUE1_G005300</name>
</gene>
<evidence type="ECO:0000256" key="6">
    <source>
        <dbReference type="ARBA" id="ARBA00022837"/>
    </source>
</evidence>
<reference evidence="9 10" key="1">
    <citation type="submission" date="2018-05" db="EMBL/GenBank/DDBJ databases">
        <title>Genome sequencing and assembly of the regulated plant pathogen Lachnellula willkommii and related sister species for the development of diagnostic species identification markers.</title>
        <authorList>
            <person name="Giroux E."/>
            <person name="Bilodeau G."/>
        </authorList>
    </citation>
    <scope>NUCLEOTIDE SEQUENCE [LARGE SCALE GENOMIC DNA]</scope>
    <source>
        <strain evidence="9 10">CBS 268.59</strain>
    </source>
</reference>
<dbReference type="Proteomes" id="UP000469558">
    <property type="component" value="Unassembled WGS sequence"/>
</dbReference>
<evidence type="ECO:0000256" key="1">
    <source>
        <dbReference type="ARBA" id="ARBA00006249"/>
    </source>
</evidence>
<evidence type="ECO:0000256" key="4">
    <source>
        <dbReference type="ARBA" id="ARBA00022729"/>
    </source>
</evidence>
<keyword evidence="5 8" id="KW-0378">Hydrolase</keyword>
<evidence type="ECO:0000256" key="2">
    <source>
        <dbReference type="ARBA" id="ARBA00022487"/>
    </source>
</evidence>
<feature type="signal peptide" evidence="8">
    <location>
        <begin position="1"/>
        <end position="20"/>
    </location>
</feature>
<protein>
    <recommendedName>
        <fullName evidence="8">Carboxylic ester hydrolase</fullName>
        <ecNumber evidence="8">3.1.1.-</ecNumber>
    </recommendedName>
</protein>
<comment type="caution">
    <text evidence="9">The sequence shown here is derived from an EMBL/GenBank/DDBJ whole genome shotgun (WGS) entry which is preliminary data.</text>
</comment>
<evidence type="ECO:0000313" key="9">
    <source>
        <dbReference type="EMBL" id="TVY75617.1"/>
    </source>
</evidence>
<dbReference type="OrthoDB" id="3039123at2759"/>
<dbReference type="InterPro" id="IPR029058">
    <property type="entry name" value="AB_hydrolase_fold"/>
</dbReference>
<dbReference type="PANTHER" id="PTHR33938:SF2">
    <property type="entry name" value="CARBOXYLIC ESTER HYDROLASE"/>
    <property type="match status" value="1"/>
</dbReference>
<keyword evidence="2" id="KW-0719">Serine esterase</keyword>
<feature type="non-terminal residue" evidence="9">
    <location>
        <position position="1"/>
    </location>
</feature>
<evidence type="ECO:0000256" key="7">
    <source>
        <dbReference type="ARBA" id="ARBA00023157"/>
    </source>
</evidence>
<name>A0A8T9C5T5_9HELO</name>
<dbReference type="SUPFAM" id="SSF53474">
    <property type="entry name" value="alpha/beta-Hydrolases"/>
    <property type="match status" value="1"/>
</dbReference>
<dbReference type="InterPro" id="IPR011118">
    <property type="entry name" value="Tannase/feruloyl_esterase"/>
</dbReference>
<evidence type="ECO:0000313" key="10">
    <source>
        <dbReference type="Proteomes" id="UP000469558"/>
    </source>
</evidence>
<keyword evidence="3" id="KW-0479">Metal-binding</keyword>
<comment type="similarity">
    <text evidence="1 8">Belongs to the tannase family.</text>
</comment>
<evidence type="ECO:0000256" key="8">
    <source>
        <dbReference type="RuleBase" id="RU361238"/>
    </source>
</evidence>
<proteinExistence type="inferred from homology"/>
<feature type="chain" id="PRO_5035965073" description="Carboxylic ester hydrolase" evidence="8">
    <location>
        <begin position="21"/>
        <end position="499"/>
    </location>
</feature>
<evidence type="ECO:0000256" key="3">
    <source>
        <dbReference type="ARBA" id="ARBA00022723"/>
    </source>
</evidence>
<dbReference type="EMBL" id="QGMK01001001">
    <property type="protein sequence ID" value="TVY75617.1"/>
    <property type="molecule type" value="Genomic_DNA"/>
</dbReference>
<evidence type="ECO:0000256" key="5">
    <source>
        <dbReference type="ARBA" id="ARBA00022801"/>
    </source>
</evidence>
<dbReference type="GO" id="GO:0030600">
    <property type="term" value="F:feruloyl esterase activity"/>
    <property type="evidence" value="ECO:0007669"/>
    <property type="project" value="UniProtKB-ARBA"/>
</dbReference>
<dbReference type="Pfam" id="PF07519">
    <property type="entry name" value="Tannase"/>
    <property type="match status" value="1"/>
</dbReference>
<dbReference type="EC" id="3.1.1.-" evidence="8"/>
<accession>A0A8T9C5T5</accession>
<organism evidence="9 10">
    <name type="scientific">Lachnellula suecica</name>
    <dbReference type="NCBI Taxonomy" id="602035"/>
    <lineage>
        <taxon>Eukaryota</taxon>
        <taxon>Fungi</taxon>
        <taxon>Dikarya</taxon>
        <taxon>Ascomycota</taxon>
        <taxon>Pezizomycotina</taxon>
        <taxon>Leotiomycetes</taxon>
        <taxon>Helotiales</taxon>
        <taxon>Lachnaceae</taxon>
        <taxon>Lachnellula</taxon>
    </lineage>
</organism>
<dbReference type="PANTHER" id="PTHR33938">
    <property type="entry name" value="FERULOYL ESTERASE B-RELATED"/>
    <property type="match status" value="1"/>
</dbReference>
<dbReference type="AlphaFoldDB" id="A0A8T9C5T5"/>
<dbReference type="GO" id="GO:0046872">
    <property type="term" value="F:metal ion binding"/>
    <property type="evidence" value="ECO:0007669"/>
    <property type="project" value="UniProtKB-KW"/>
</dbReference>
<sequence length="499" mass="53913">MRTQSLFSSLLGLNAVSVQAFDCTPSSFNAILPSNATVNFASSVAAYASFNYTSLEFPANDTGLPALCAVSVNVVSSPNSSFNFGLFLPETWNNRYLASGNGGFGGGINWNDMESNVLAGFAAVSTDTGHLSDVFNASWALNQPESIIDWAYRAMHESVVMGKVITEAYYDNKIKYSYYAACSTGGRQGLKEIQKYPEDFDGVLAGAPAWWTSHLQPWSLEAGLWNLPVDAPTHIPGALFPVIGAEVLKQCDPQDGLTDSIIQDPYGCNFYPEALLCTSPTNQSNCLTGPQLQTLEKFYKDWTDTNNTFVFPSYPLGAEAQYTFILDTDSGAPTSAGTTWVSNFVLNITDSPSIDWLSEFTYSTVQLGDSINPGTANADDFDLSPFAARGGKLIHYHGLSDGLIPTSSSIYFHQRVLSTLIPLGVNVPDFYKFYLVPGMQHCQGSVNDAPWYIAGGNQPFALGAATTGVPGFNDARHDAMLALMQWVEQGVAPEEIVAT</sequence>
<keyword evidence="7" id="KW-1015">Disulfide bond</keyword>
<keyword evidence="4 8" id="KW-0732">Signal</keyword>